<keyword evidence="2" id="KW-1185">Reference proteome</keyword>
<sequence length="75" mass="7442">MSWAAIIAGAVALALAATLSRLVARLLGAFALAAGVLLALHARTDPAEAVAGLAALGGAFALRRPLRRLLTGGLV</sequence>
<evidence type="ECO:0000313" key="2">
    <source>
        <dbReference type="Proteomes" id="UP000193900"/>
    </source>
</evidence>
<organism evidence="1 2">
    <name type="scientific">Roseisalinus antarcticus</name>
    <dbReference type="NCBI Taxonomy" id="254357"/>
    <lineage>
        <taxon>Bacteria</taxon>
        <taxon>Pseudomonadati</taxon>
        <taxon>Pseudomonadota</taxon>
        <taxon>Alphaproteobacteria</taxon>
        <taxon>Rhodobacterales</taxon>
        <taxon>Roseobacteraceae</taxon>
        <taxon>Roseisalinus</taxon>
    </lineage>
</organism>
<name>A0A1Y5SID0_9RHOB</name>
<dbReference type="Proteomes" id="UP000193900">
    <property type="component" value="Unassembled WGS sequence"/>
</dbReference>
<reference evidence="1 2" key="1">
    <citation type="submission" date="2017-03" db="EMBL/GenBank/DDBJ databases">
        <authorList>
            <person name="Afonso C.L."/>
            <person name="Miller P.J."/>
            <person name="Scott M.A."/>
            <person name="Spackman E."/>
            <person name="Goraichik I."/>
            <person name="Dimitrov K.M."/>
            <person name="Suarez D.L."/>
            <person name="Swayne D.E."/>
        </authorList>
    </citation>
    <scope>NUCLEOTIDE SEQUENCE [LARGE SCALE GENOMIC DNA]</scope>
    <source>
        <strain evidence="1 2">CECT 7023</strain>
    </source>
</reference>
<gene>
    <name evidence="1" type="ORF">ROA7023_01532</name>
</gene>
<accession>A0A1Y5SID0</accession>
<proteinExistence type="predicted"/>
<dbReference type="RefSeq" id="WP_085878415.1">
    <property type="nucleotide sequence ID" value="NZ_FWFZ01000006.1"/>
</dbReference>
<evidence type="ECO:0000313" key="1">
    <source>
        <dbReference type="EMBL" id="SLN39816.1"/>
    </source>
</evidence>
<protein>
    <submittedName>
        <fullName evidence="1">Uncharacterized protein</fullName>
    </submittedName>
</protein>
<dbReference type="EMBL" id="FWFZ01000006">
    <property type="protein sequence ID" value="SLN39816.1"/>
    <property type="molecule type" value="Genomic_DNA"/>
</dbReference>
<dbReference type="AlphaFoldDB" id="A0A1Y5SID0"/>